<dbReference type="InterPro" id="IPR051534">
    <property type="entry name" value="CBASS_pafABC_assoc_protein"/>
</dbReference>
<feature type="domain" description="HTH deoR-type" evidence="3">
    <location>
        <begin position="3"/>
        <end position="58"/>
    </location>
</feature>
<dbReference type="InterPro" id="IPR013196">
    <property type="entry name" value="HTH_11"/>
</dbReference>
<dbReference type="EMBL" id="JAGGKI010000017">
    <property type="protein sequence ID" value="MBP1895803.1"/>
    <property type="molecule type" value="Genomic_DNA"/>
</dbReference>
<dbReference type="PROSITE" id="PS52050">
    <property type="entry name" value="WYL"/>
    <property type="match status" value="1"/>
</dbReference>
<keyword evidence="1" id="KW-0805">Transcription regulation</keyword>
<dbReference type="Pfam" id="PF08279">
    <property type="entry name" value="HTH_11"/>
    <property type="match status" value="1"/>
</dbReference>
<dbReference type="GO" id="GO:0003677">
    <property type="term" value="F:DNA binding"/>
    <property type="evidence" value="ECO:0007669"/>
    <property type="project" value="UniProtKB-KW"/>
</dbReference>
<accession>A0ABS4FHY8</accession>
<keyword evidence="2" id="KW-0804">Transcription</keyword>
<organism evidence="4 5">
    <name type="scientific">Paenibacillus lactis</name>
    <dbReference type="NCBI Taxonomy" id="228574"/>
    <lineage>
        <taxon>Bacteria</taxon>
        <taxon>Bacillati</taxon>
        <taxon>Bacillota</taxon>
        <taxon>Bacilli</taxon>
        <taxon>Bacillales</taxon>
        <taxon>Paenibacillaceae</taxon>
        <taxon>Paenibacillus</taxon>
    </lineage>
</organism>
<dbReference type="Gene3D" id="1.10.10.10">
    <property type="entry name" value="Winged helix-like DNA-binding domain superfamily/Winged helix DNA-binding domain"/>
    <property type="match status" value="1"/>
</dbReference>
<dbReference type="Proteomes" id="UP000706926">
    <property type="component" value="Unassembled WGS sequence"/>
</dbReference>
<evidence type="ECO:0000256" key="1">
    <source>
        <dbReference type="ARBA" id="ARBA00023015"/>
    </source>
</evidence>
<reference evidence="4 5" key="1">
    <citation type="submission" date="2021-03" db="EMBL/GenBank/DDBJ databases">
        <title>Genomic Encyclopedia of Type Strains, Phase IV (KMG-IV): sequencing the most valuable type-strain genomes for metagenomic binning, comparative biology and taxonomic classification.</title>
        <authorList>
            <person name="Goeker M."/>
        </authorList>
    </citation>
    <scope>NUCLEOTIDE SEQUENCE [LARGE SCALE GENOMIC DNA]</scope>
    <source>
        <strain evidence="4 5">DSM 15596</strain>
    </source>
</reference>
<evidence type="ECO:0000313" key="5">
    <source>
        <dbReference type="Proteomes" id="UP000706926"/>
    </source>
</evidence>
<protein>
    <submittedName>
        <fullName evidence="4">DNA-binding transcriptional regulator YafY</fullName>
    </submittedName>
</protein>
<sequence length="339" mass="39061">MMKIDRLLTITVLLLNRGRWSASELAERFEVSAKTIYRDMDALCRAGLPIVAHQGTSGGFEMMEQYTIDRYWLTAEEMGSLVTAVKGMSRALDDRELDMLLEKVKALLYKVEQGCGKGDAYEHGDVKNGPGSDRSRPSVVMDFQPWGQREGLKATVSLLKKAIQEKRTVSMRYIDSSGTAECRTMEPVSLILKGNVWYVQAYCLEREDARVFRVSRMQDVKLTNHHFEPRPMPLMERMDWEDAWSEVPEQEVVLWFGPKARRRAADVFPAEQMELLEDGSFRVRVIHKVDEWFYGMVLSFGDQVIIEHPEEAAQEVRRRAENLLNRYGNPDRQLSTFPL</sequence>
<dbReference type="PIRSF" id="PIRSF016838">
    <property type="entry name" value="PafC"/>
    <property type="match status" value="1"/>
</dbReference>
<evidence type="ECO:0000259" key="3">
    <source>
        <dbReference type="PROSITE" id="PS51000"/>
    </source>
</evidence>
<evidence type="ECO:0000256" key="2">
    <source>
        <dbReference type="ARBA" id="ARBA00023163"/>
    </source>
</evidence>
<dbReference type="InterPro" id="IPR036390">
    <property type="entry name" value="WH_DNA-bd_sf"/>
</dbReference>
<dbReference type="GeneID" id="95406799"/>
<proteinExistence type="predicted"/>
<gene>
    <name evidence="4" type="ORF">J2Z18_004913</name>
</gene>
<dbReference type="Pfam" id="PF25583">
    <property type="entry name" value="WCX"/>
    <property type="match status" value="1"/>
</dbReference>
<dbReference type="PROSITE" id="PS51000">
    <property type="entry name" value="HTH_DEOR_2"/>
    <property type="match status" value="1"/>
</dbReference>
<dbReference type="InterPro" id="IPR057727">
    <property type="entry name" value="WCX_dom"/>
</dbReference>
<dbReference type="RefSeq" id="WP_312889670.1">
    <property type="nucleotide sequence ID" value="NZ_CP139098.1"/>
</dbReference>
<dbReference type="PANTHER" id="PTHR34580">
    <property type="match status" value="1"/>
</dbReference>
<dbReference type="SUPFAM" id="SSF46785">
    <property type="entry name" value="Winged helix' DNA-binding domain"/>
    <property type="match status" value="1"/>
</dbReference>
<dbReference type="InterPro" id="IPR001034">
    <property type="entry name" value="DeoR_HTH"/>
</dbReference>
<keyword evidence="4" id="KW-0238">DNA-binding</keyword>
<dbReference type="Pfam" id="PF13280">
    <property type="entry name" value="WYL"/>
    <property type="match status" value="1"/>
</dbReference>
<dbReference type="InterPro" id="IPR028349">
    <property type="entry name" value="PafC-like"/>
</dbReference>
<evidence type="ECO:0000313" key="4">
    <source>
        <dbReference type="EMBL" id="MBP1895803.1"/>
    </source>
</evidence>
<name>A0ABS4FHY8_9BACL</name>
<dbReference type="InterPro" id="IPR036388">
    <property type="entry name" value="WH-like_DNA-bd_sf"/>
</dbReference>
<dbReference type="InterPro" id="IPR026881">
    <property type="entry name" value="WYL_dom"/>
</dbReference>
<comment type="caution">
    <text evidence="4">The sequence shown here is derived from an EMBL/GenBank/DDBJ whole genome shotgun (WGS) entry which is preliminary data.</text>
</comment>
<keyword evidence="5" id="KW-1185">Reference proteome</keyword>
<dbReference type="PANTHER" id="PTHR34580:SF1">
    <property type="entry name" value="PROTEIN PAFC"/>
    <property type="match status" value="1"/>
</dbReference>